<gene>
    <name evidence="5" type="ORF">VTK73DRAFT_3602</name>
</gene>
<keyword evidence="6" id="KW-1185">Reference proteome</keyword>
<dbReference type="EMBL" id="JAZHXJ010000213">
    <property type="protein sequence ID" value="KAL1868546.1"/>
    <property type="molecule type" value="Genomic_DNA"/>
</dbReference>
<protein>
    <recommendedName>
        <fullName evidence="4">Large ribosomal subunit protein eL14 domain-containing protein</fullName>
    </recommendedName>
</protein>
<dbReference type="InterPro" id="IPR008991">
    <property type="entry name" value="Translation_prot_SH3-like_sf"/>
</dbReference>
<evidence type="ECO:0000313" key="5">
    <source>
        <dbReference type="EMBL" id="KAL1868546.1"/>
    </source>
</evidence>
<accession>A0ABR3WXX5</accession>
<dbReference type="Gene3D" id="6.10.250.2270">
    <property type="match status" value="1"/>
</dbReference>
<dbReference type="SUPFAM" id="SSF50104">
    <property type="entry name" value="Translation proteins SH3-like domain"/>
    <property type="match status" value="1"/>
</dbReference>
<keyword evidence="2" id="KW-0689">Ribosomal protein</keyword>
<evidence type="ECO:0000256" key="3">
    <source>
        <dbReference type="ARBA" id="ARBA00023274"/>
    </source>
</evidence>
<comment type="caution">
    <text evidence="5">The sequence shown here is derived from an EMBL/GenBank/DDBJ whole genome shotgun (WGS) entry which is preliminary data.</text>
</comment>
<dbReference type="Proteomes" id="UP001586593">
    <property type="component" value="Unassembled WGS sequence"/>
</dbReference>
<dbReference type="Gene3D" id="2.30.30.30">
    <property type="match status" value="1"/>
</dbReference>
<reference evidence="5 6" key="1">
    <citation type="journal article" date="2024" name="Commun. Biol.">
        <title>Comparative genomic analysis of thermophilic fungi reveals convergent evolutionary adaptations and gene losses.</title>
        <authorList>
            <person name="Steindorff A.S."/>
            <person name="Aguilar-Pontes M.V."/>
            <person name="Robinson A.J."/>
            <person name="Andreopoulos B."/>
            <person name="LaButti K."/>
            <person name="Kuo A."/>
            <person name="Mondo S."/>
            <person name="Riley R."/>
            <person name="Otillar R."/>
            <person name="Haridas S."/>
            <person name="Lipzen A."/>
            <person name="Grimwood J."/>
            <person name="Schmutz J."/>
            <person name="Clum A."/>
            <person name="Reid I.D."/>
            <person name="Moisan M.C."/>
            <person name="Butler G."/>
            <person name="Nguyen T.T.M."/>
            <person name="Dewar K."/>
            <person name="Conant G."/>
            <person name="Drula E."/>
            <person name="Henrissat B."/>
            <person name="Hansel C."/>
            <person name="Singer S."/>
            <person name="Hutchinson M.I."/>
            <person name="de Vries R.P."/>
            <person name="Natvig D.O."/>
            <person name="Powell A.J."/>
            <person name="Tsang A."/>
            <person name="Grigoriev I.V."/>
        </authorList>
    </citation>
    <scope>NUCLEOTIDE SEQUENCE [LARGE SCALE GENOMIC DNA]</scope>
    <source>
        <strain evidence="5 6">ATCC 24622</strain>
    </source>
</reference>
<evidence type="ECO:0000259" key="4">
    <source>
        <dbReference type="Pfam" id="PF01929"/>
    </source>
</evidence>
<sequence length="145" mass="16516">MAAEIIASSWKLVEVGRVVLLQGGALDGHLAVIVEIIDHKRVLIDGPSSDPKLAVLRQPYSLSNVLLTAFVIEKLPRAVRTSTLKTAWEKAEIESKWKESNWAKKRDQQARRKALTDFDRFKVMRLKKQRRFEQRKALAKVRASA</sequence>
<evidence type="ECO:0000256" key="1">
    <source>
        <dbReference type="ARBA" id="ARBA00006592"/>
    </source>
</evidence>
<evidence type="ECO:0000256" key="2">
    <source>
        <dbReference type="ARBA" id="ARBA00022980"/>
    </source>
</evidence>
<feature type="domain" description="Large ribosomal subunit protein eL14" evidence="4">
    <location>
        <begin position="57"/>
        <end position="131"/>
    </location>
</feature>
<organism evidence="5 6">
    <name type="scientific">Phialemonium thermophilum</name>
    <dbReference type="NCBI Taxonomy" id="223376"/>
    <lineage>
        <taxon>Eukaryota</taxon>
        <taxon>Fungi</taxon>
        <taxon>Dikarya</taxon>
        <taxon>Ascomycota</taxon>
        <taxon>Pezizomycotina</taxon>
        <taxon>Sordariomycetes</taxon>
        <taxon>Sordariomycetidae</taxon>
        <taxon>Cephalothecales</taxon>
        <taxon>Cephalothecaceae</taxon>
        <taxon>Phialemonium</taxon>
    </lineage>
</organism>
<dbReference type="PANTHER" id="PTHR11127:SF2">
    <property type="entry name" value="LARGE RIBOSOMAL SUBUNIT PROTEIN EL14"/>
    <property type="match status" value="1"/>
</dbReference>
<evidence type="ECO:0000313" key="6">
    <source>
        <dbReference type="Proteomes" id="UP001586593"/>
    </source>
</evidence>
<dbReference type="Pfam" id="PF01929">
    <property type="entry name" value="Ribosomal_L14e"/>
    <property type="match status" value="1"/>
</dbReference>
<dbReference type="PANTHER" id="PTHR11127">
    <property type="entry name" value="60S RIBOSOMAL PROTEIN L14"/>
    <property type="match status" value="1"/>
</dbReference>
<comment type="similarity">
    <text evidence="1">Belongs to the eukaryotic ribosomal protein eL14 family.</text>
</comment>
<dbReference type="CDD" id="cd23702">
    <property type="entry name" value="eL14"/>
    <property type="match status" value="1"/>
</dbReference>
<dbReference type="InterPro" id="IPR039660">
    <property type="entry name" value="Ribosomal_eL14"/>
</dbReference>
<keyword evidence="3" id="KW-0687">Ribonucleoprotein</keyword>
<dbReference type="InterPro" id="IPR002784">
    <property type="entry name" value="Ribosomal_eL14_dom"/>
</dbReference>
<proteinExistence type="inferred from homology"/>
<name>A0ABR3WXX5_9PEZI</name>
<dbReference type="InterPro" id="IPR014722">
    <property type="entry name" value="Rib_uL2_dom2"/>
</dbReference>